<dbReference type="Pfam" id="PF12728">
    <property type="entry name" value="HTH_17"/>
    <property type="match status" value="1"/>
</dbReference>
<dbReference type="RefSeq" id="WP_068265723.1">
    <property type="nucleotide sequence ID" value="NZ_LWSK01000096.1"/>
</dbReference>
<gene>
    <name evidence="2" type="ORF">LF1_14800</name>
</gene>
<name>A0A5B1CEF3_9BACT</name>
<evidence type="ECO:0000313" key="2">
    <source>
        <dbReference type="EMBL" id="KAA1258956.1"/>
    </source>
</evidence>
<dbReference type="Proteomes" id="UP000322699">
    <property type="component" value="Unassembled WGS sequence"/>
</dbReference>
<dbReference type="SUPFAM" id="SSF46955">
    <property type="entry name" value="Putative DNA-binding domain"/>
    <property type="match status" value="1"/>
</dbReference>
<reference evidence="2 3" key="1">
    <citation type="submission" date="2019-08" db="EMBL/GenBank/DDBJ databases">
        <title>Deep-cultivation of Planctomycetes and their phenomic and genomic characterization uncovers novel biology.</title>
        <authorList>
            <person name="Wiegand S."/>
            <person name="Jogler M."/>
            <person name="Boedeker C."/>
            <person name="Pinto D."/>
            <person name="Vollmers J."/>
            <person name="Rivas-Marin E."/>
            <person name="Kohn T."/>
            <person name="Peeters S.H."/>
            <person name="Heuer A."/>
            <person name="Rast P."/>
            <person name="Oberbeckmann S."/>
            <person name="Bunk B."/>
            <person name="Jeske O."/>
            <person name="Meyerdierks A."/>
            <person name="Storesund J.E."/>
            <person name="Kallscheuer N."/>
            <person name="Luecker S."/>
            <person name="Lage O.M."/>
            <person name="Pohl T."/>
            <person name="Merkel B.J."/>
            <person name="Hornburger P."/>
            <person name="Mueller R.-W."/>
            <person name="Bruemmer F."/>
            <person name="Labrenz M."/>
            <person name="Spormann A.M."/>
            <person name="Op Den Camp H."/>
            <person name="Overmann J."/>
            <person name="Amann R."/>
            <person name="Jetten M.S.M."/>
            <person name="Mascher T."/>
            <person name="Medema M.H."/>
            <person name="Devos D.P."/>
            <person name="Kaster A.-K."/>
            <person name="Ovreas L."/>
            <person name="Rohde M."/>
            <person name="Galperin M.Y."/>
            <person name="Jogler C."/>
        </authorList>
    </citation>
    <scope>NUCLEOTIDE SEQUENCE [LARGE SCALE GENOMIC DNA]</scope>
    <source>
        <strain evidence="2 3">LF1</strain>
    </source>
</reference>
<sequence>MTYTTSDGLPLINATRKQAAEMLGISVRYLDTFVKSGELKALKLGRLVLFPVSYLETWNEKRFGIDNQTA</sequence>
<dbReference type="InterPro" id="IPR010093">
    <property type="entry name" value="SinI_DNA-bd"/>
</dbReference>
<keyword evidence="3" id="KW-1185">Reference proteome</keyword>
<dbReference type="GO" id="GO:0003677">
    <property type="term" value="F:DNA binding"/>
    <property type="evidence" value="ECO:0007669"/>
    <property type="project" value="InterPro"/>
</dbReference>
<dbReference type="AlphaFoldDB" id="A0A5B1CEF3"/>
<comment type="caution">
    <text evidence="2">The sequence shown here is derived from an EMBL/GenBank/DDBJ whole genome shotgun (WGS) entry which is preliminary data.</text>
</comment>
<organism evidence="2 3">
    <name type="scientific">Rubripirellula obstinata</name>
    <dbReference type="NCBI Taxonomy" id="406547"/>
    <lineage>
        <taxon>Bacteria</taxon>
        <taxon>Pseudomonadati</taxon>
        <taxon>Planctomycetota</taxon>
        <taxon>Planctomycetia</taxon>
        <taxon>Pirellulales</taxon>
        <taxon>Pirellulaceae</taxon>
        <taxon>Rubripirellula</taxon>
    </lineage>
</organism>
<feature type="domain" description="Helix-turn-helix" evidence="1">
    <location>
        <begin position="16"/>
        <end position="61"/>
    </location>
</feature>
<dbReference type="NCBIfam" id="TIGR01764">
    <property type="entry name" value="excise"/>
    <property type="match status" value="1"/>
</dbReference>
<protein>
    <submittedName>
        <fullName evidence="2">Helix-turn-helix domain protein</fullName>
    </submittedName>
</protein>
<accession>A0A5B1CEF3</accession>
<dbReference type="InterPro" id="IPR041657">
    <property type="entry name" value="HTH_17"/>
</dbReference>
<evidence type="ECO:0000313" key="3">
    <source>
        <dbReference type="Proteomes" id="UP000322699"/>
    </source>
</evidence>
<evidence type="ECO:0000259" key="1">
    <source>
        <dbReference type="Pfam" id="PF12728"/>
    </source>
</evidence>
<dbReference type="EMBL" id="VRLW01000001">
    <property type="protein sequence ID" value="KAA1258956.1"/>
    <property type="molecule type" value="Genomic_DNA"/>
</dbReference>
<dbReference type="InterPro" id="IPR009061">
    <property type="entry name" value="DNA-bd_dom_put_sf"/>
</dbReference>
<proteinExistence type="predicted"/>